<dbReference type="CDD" id="cd14438">
    <property type="entry name" value="Hip_N"/>
    <property type="match status" value="1"/>
</dbReference>
<keyword evidence="3" id="KW-0802">TPR repeat</keyword>
<name>A0A914UU26_9BILA</name>
<keyword evidence="2" id="KW-0677">Repeat</keyword>
<feature type="domain" description="Hsp70-interacting protein N-terminal" evidence="5">
    <location>
        <begin position="3"/>
        <end position="42"/>
    </location>
</feature>
<sequence length="61" mass="6903">MSQQTALLRQFVAMCKANPNILHSPDFAFYKEYLESLGAKLPPPTTNPTEEHAEPKESKQK</sequence>
<dbReference type="PANTHER" id="PTHR45883:SF2">
    <property type="entry name" value="HSC70-INTERACTING PROTEIN"/>
    <property type="match status" value="1"/>
</dbReference>
<dbReference type="GO" id="GO:0030544">
    <property type="term" value="F:Hsp70 protein binding"/>
    <property type="evidence" value="ECO:0007669"/>
    <property type="project" value="TreeGrafter"/>
</dbReference>
<proteinExistence type="inferred from homology"/>
<evidence type="ECO:0000256" key="1">
    <source>
        <dbReference type="ARBA" id="ARBA00009015"/>
    </source>
</evidence>
<dbReference type="InterPro" id="IPR034649">
    <property type="entry name" value="Hip_N"/>
</dbReference>
<evidence type="ECO:0000256" key="2">
    <source>
        <dbReference type="ARBA" id="ARBA00022737"/>
    </source>
</evidence>
<dbReference type="AlphaFoldDB" id="A0A914UU26"/>
<feature type="region of interest" description="Disordered" evidence="4">
    <location>
        <begin position="38"/>
        <end position="61"/>
    </location>
</feature>
<evidence type="ECO:0000256" key="3">
    <source>
        <dbReference type="ARBA" id="ARBA00022803"/>
    </source>
</evidence>
<evidence type="ECO:0000313" key="6">
    <source>
        <dbReference type="Proteomes" id="UP000887566"/>
    </source>
</evidence>
<evidence type="ECO:0000259" key="5">
    <source>
        <dbReference type="Pfam" id="PF18253"/>
    </source>
</evidence>
<dbReference type="WBParaSite" id="PSAMB.scaffold12150size2921.g34671.t1">
    <property type="protein sequence ID" value="PSAMB.scaffold12150size2921.g34671.t1"/>
    <property type="gene ID" value="PSAMB.scaffold12150size2921.g34671"/>
</dbReference>
<dbReference type="Pfam" id="PF18253">
    <property type="entry name" value="HipN"/>
    <property type="match status" value="1"/>
</dbReference>
<organism evidence="6 7">
    <name type="scientific">Plectus sambesii</name>
    <dbReference type="NCBI Taxonomy" id="2011161"/>
    <lineage>
        <taxon>Eukaryota</taxon>
        <taxon>Metazoa</taxon>
        <taxon>Ecdysozoa</taxon>
        <taxon>Nematoda</taxon>
        <taxon>Chromadorea</taxon>
        <taxon>Plectida</taxon>
        <taxon>Plectina</taxon>
        <taxon>Plectoidea</taxon>
        <taxon>Plectidae</taxon>
        <taxon>Plectus</taxon>
    </lineage>
</organism>
<protein>
    <submittedName>
        <fullName evidence="7">Hsp70-interacting protein N-terminal domain-containing protein</fullName>
    </submittedName>
</protein>
<feature type="compositionally biased region" description="Basic and acidic residues" evidence="4">
    <location>
        <begin position="49"/>
        <end position="61"/>
    </location>
</feature>
<dbReference type="Gene3D" id="6.10.250.3420">
    <property type="match status" value="1"/>
</dbReference>
<accession>A0A914UU26</accession>
<comment type="similarity">
    <text evidence="1">Belongs to the FAM10 family.</text>
</comment>
<dbReference type="Proteomes" id="UP000887566">
    <property type="component" value="Unplaced"/>
</dbReference>
<dbReference type="FunFam" id="6.10.250.3420:FF:000001">
    <property type="entry name" value="Hsc70-interacting protein-like protein"/>
    <property type="match status" value="1"/>
</dbReference>
<keyword evidence="6" id="KW-1185">Reference proteome</keyword>
<evidence type="ECO:0000256" key="4">
    <source>
        <dbReference type="SAM" id="MobiDB-lite"/>
    </source>
</evidence>
<reference evidence="7" key="1">
    <citation type="submission" date="2022-11" db="UniProtKB">
        <authorList>
            <consortium name="WormBaseParasite"/>
        </authorList>
    </citation>
    <scope>IDENTIFICATION</scope>
</reference>
<evidence type="ECO:0000313" key="7">
    <source>
        <dbReference type="WBParaSite" id="PSAMB.scaffold12150size2921.g34671.t1"/>
    </source>
</evidence>
<dbReference type="GO" id="GO:0046983">
    <property type="term" value="F:protein dimerization activity"/>
    <property type="evidence" value="ECO:0007669"/>
    <property type="project" value="InterPro"/>
</dbReference>
<dbReference type="PANTHER" id="PTHR45883">
    <property type="entry name" value="HSC70-INTERACTING PROTEIN"/>
    <property type="match status" value="1"/>
</dbReference>